<dbReference type="AlphaFoldDB" id="A0A0D0E3X9"/>
<dbReference type="HOGENOM" id="CLU_2151773_0_0_1"/>
<dbReference type="InParanoid" id="A0A0D0E3X9"/>
<evidence type="ECO:0000313" key="1">
    <source>
        <dbReference type="EMBL" id="KIK95759.1"/>
    </source>
</evidence>
<reference evidence="1 2" key="1">
    <citation type="submission" date="2014-04" db="EMBL/GenBank/DDBJ databases">
        <authorList>
            <consortium name="DOE Joint Genome Institute"/>
            <person name="Kuo A."/>
            <person name="Kohler A."/>
            <person name="Jargeat P."/>
            <person name="Nagy L.G."/>
            <person name="Floudas D."/>
            <person name="Copeland A."/>
            <person name="Barry K.W."/>
            <person name="Cichocki N."/>
            <person name="Veneault-Fourrey C."/>
            <person name="LaButti K."/>
            <person name="Lindquist E.A."/>
            <person name="Lipzen A."/>
            <person name="Lundell T."/>
            <person name="Morin E."/>
            <person name="Murat C."/>
            <person name="Sun H."/>
            <person name="Tunlid A."/>
            <person name="Henrissat B."/>
            <person name="Grigoriev I.V."/>
            <person name="Hibbett D.S."/>
            <person name="Martin F."/>
            <person name="Nordberg H.P."/>
            <person name="Cantor M.N."/>
            <person name="Hua S.X."/>
        </authorList>
    </citation>
    <scope>NUCLEOTIDE SEQUENCE [LARGE SCALE GENOMIC DNA]</scope>
    <source>
        <strain evidence="1 2">Ve08.2h10</strain>
    </source>
</reference>
<feature type="non-terminal residue" evidence="1">
    <location>
        <position position="112"/>
    </location>
</feature>
<keyword evidence="2" id="KW-1185">Reference proteome</keyword>
<dbReference type="OrthoDB" id="3242924at2759"/>
<dbReference type="EMBL" id="KN825022">
    <property type="protein sequence ID" value="KIK95759.1"/>
    <property type="molecule type" value="Genomic_DNA"/>
</dbReference>
<proteinExistence type="predicted"/>
<organism evidence="1 2">
    <name type="scientific">Paxillus rubicundulus Ve08.2h10</name>
    <dbReference type="NCBI Taxonomy" id="930991"/>
    <lineage>
        <taxon>Eukaryota</taxon>
        <taxon>Fungi</taxon>
        <taxon>Dikarya</taxon>
        <taxon>Basidiomycota</taxon>
        <taxon>Agaricomycotina</taxon>
        <taxon>Agaricomycetes</taxon>
        <taxon>Agaricomycetidae</taxon>
        <taxon>Boletales</taxon>
        <taxon>Paxilineae</taxon>
        <taxon>Paxillaceae</taxon>
        <taxon>Paxillus</taxon>
    </lineage>
</organism>
<name>A0A0D0E3X9_9AGAM</name>
<dbReference type="Proteomes" id="UP000054538">
    <property type="component" value="Unassembled WGS sequence"/>
</dbReference>
<protein>
    <submittedName>
        <fullName evidence="1">Uncharacterized protein</fullName>
    </submittedName>
</protein>
<reference evidence="2" key="2">
    <citation type="submission" date="2015-01" db="EMBL/GenBank/DDBJ databases">
        <title>Evolutionary Origins and Diversification of the Mycorrhizal Mutualists.</title>
        <authorList>
            <consortium name="DOE Joint Genome Institute"/>
            <consortium name="Mycorrhizal Genomics Consortium"/>
            <person name="Kohler A."/>
            <person name="Kuo A."/>
            <person name="Nagy L.G."/>
            <person name="Floudas D."/>
            <person name="Copeland A."/>
            <person name="Barry K.W."/>
            <person name="Cichocki N."/>
            <person name="Veneault-Fourrey C."/>
            <person name="LaButti K."/>
            <person name="Lindquist E.A."/>
            <person name="Lipzen A."/>
            <person name="Lundell T."/>
            <person name="Morin E."/>
            <person name="Murat C."/>
            <person name="Riley R."/>
            <person name="Ohm R."/>
            <person name="Sun H."/>
            <person name="Tunlid A."/>
            <person name="Henrissat B."/>
            <person name="Grigoriev I.V."/>
            <person name="Hibbett D.S."/>
            <person name="Martin F."/>
        </authorList>
    </citation>
    <scope>NUCLEOTIDE SEQUENCE [LARGE SCALE GENOMIC DNA]</scope>
    <source>
        <strain evidence="2">Ve08.2h10</strain>
    </source>
</reference>
<evidence type="ECO:0000313" key="2">
    <source>
        <dbReference type="Proteomes" id="UP000054538"/>
    </source>
</evidence>
<sequence>MEKPLLQGGVSRAHRSYHTKKLWQSQKDCHTYHHIDTFFANLSGKSLTLALITPWNTDGKLESKENMYMTTHKASIVTDICSLKAVVGLVETYKKWGVINWVPATVMTSFTE</sequence>
<accession>A0A0D0E3X9</accession>
<gene>
    <name evidence="1" type="ORF">PAXRUDRAFT_776112</name>
</gene>